<proteinExistence type="predicted"/>
<name>A0A0E9V066_ANGAN</name>
<dbReference type="EMBL" id="GBXM01037934">
    <property type="protein sequence ID" value="JAH70643.1"/>
    <property type="molecule type" value="Transcribed_RNA"/>
</dbReference>
<sequence>MLHKTLTCRCNYYEKTTHIIAGYAGHGECGGAQFHLQGQITPQ</sequence>
<evidence type="ECO:0000313" key="1">
    <source>
        <dbReference type="EMBL" id="JAH70643.1"/>
    </source>
</evidence>
<organism evidence="1">
    <name type="scientific">Anguilla anguilla</name>
    <name type="common">European freshwater eel</name>
    <name type="synonym">Muraena anguilla</name>
    <dbReference type="NCBI Taxonomy" id="7936"/>
    <lineage>
        <taxon>Eukaryota</taxon>
        <taxon>Metazoa</taxon>
        <taxon>Chordata</taxon>
        <taxon>Craniata</taxon>
        <taxon>Vertebrata</taxon>
        <taxon>Euteleostomi</taxon>
        <taxon>Actinopterygii</taxon>
        <taxon>Neopterygii</taxon>
        <taxon>Teleostei</taxon>
        <taxon>Anguilliformes</taxon>
        <taxon>Anguillidae</taxon>
        <taxon>Anguilla</taxon>
    </lineage>
</organism>
<accession>A0A0E9V066</accession>
<dbReference type="AlphaFoldDB" id="A0A0E9V066"/>
<protein>
    <submittedName>
        <fullName evidence="1">Uncharacterized protein</fullName>
    </submittedName>
</protein>
<reference evidence="1" key="2">
    <citation type="journal article" date="2015" name="Fish Shellfish Immunol.">
        <title>Early steps in the European eel (Anguilla anguilla)-Vibrio vulnificus interaction in the gills: Role of the RtxA13 toxin.</title>
        <authorList>
            <person name="Callol A."/>
            <person name="Pajuelo D."/>
            <person name="Ebbesson L."/>
            <person name="Teles M."/>
            <person name="MacKenzie S."/>
            <person name="Amaro C."/>
        </authorList>
    </citation>
    <scope>NUCLEOTIDE SEQUENCE</scope>
</reference>
<reference evidence="1" key="1">
    <citation type="submission" date="2014-11" db="EMBL/GenBank/DDBJ databases">
        <authorList>
            <person name="Amaro Gonzalez C."/>
        </authorList>
    </citation>
    <scope>NUCLEOTIDE SEQUENCE</scope>
</reference>